<dbReference type="NCBIfam" id="TIGR03292">
    <property type="entry name" value="PhnH_redo"/>
    <property type="match status" value="1"/>
</dbReference>
<keyword evidence="1" id="KW-0456">Lyase</keyword>
<comment type="caution">
    <text evidence="1">The sequence shown here is derived from an EMBL/GenBank/DDBJ whole genome shotgun (WGS) entry which is preliminary data.</text>
</comment>
<dbReference type="SUPFAM" id="SSF159709">
    <property type="entry name" value="PhnH-like"/>
    <property type="match status" value="1"/>
</dbReference>
<evidence type="ECO:0000313" key="2">
    <source>
        <dbReference type="Proteomes" id="UP000026249"/>
    </source>
</evidence>
<evidence type="ECO:0000313" key="1">
    <source>
        <dbReference type="EMBL" id="KAJ55681.1"/>
    </source>
</evidence>
<dbReference type="Proteomes" id="UP000026249">
    <property type="component" value="Unassembled WGS sequence"/>
</dbReference>
<gene>
    <name evidence="1" type="ORF">ACMU_13415</name>
</gene>
<dbReference type="RefSeq" id="WP_035259569.1">
    <property type="nucleotide sequence ID" value="NZ_JFKE01000004.1"/>
</dbReference>
<dbReference type="InterPro" id="IPR008772">
    <property type="entry name" value="Phosphonate_metab_PhnH"/>
</dbReference>
<dbReference type="GO" id="GO:0019634">
    <property type="term" value="P:organic phosphonate metabolic process"/>
    <property type="evidence" value="ECO:0007669"/>
    <property type="project" value="InterPro"/>
</dbReference>
<dbReference type="InterPro" id="IPR038058">
    <property type="entry name" value="PhnH-like_sp"/>
</dbReference>
<dbReference type="Gene3D" id="3.40.50.11310">
    <property type="entry name" value="Bacterial phosphonate metabolism protein PhnH"/>
    <property type="match status" value="1"/>
</dbReference>
<dbReference type="OrthoDB" id="9814509at2"/>
<organism evidence="1 2">
    <name type="scientific">Actibacterium mucosum KCTC 23349</name>
    <dbReference type="NCBI Taxonomy" id="1454373"/>
    <lineage>
        <taxon>Bacteria</taxon>
        <taxon>Pseudomonadati</taxon>
        <taxon>Pseudomonadota</taxon>
        <taxon>Alphaproteobacteria</taxon>
        <taxon>Rhodobacterales</taxon>
        <taxon>Roseobacteraceae</taxon>
        <taxon>Actibacterium</taxon>
    </lineage>
</organism>
<dbReference type="GO" id="GO:0016829">
    <property type="term" value="F:lyase activity"/>
    <property type="evidence" value="ECO:0007669"/>
    <property type="project" value="UniProtKB-KW"/>
</dbReference>
<dbReference type="STRING" id="1454373.ACMU_13415"/>
<protein>
    <submittedName>
        <fullName evidence="1">Carbon-phosphorus lyase</fullName>
    </submittedName>
</protein>
<dbReference type="PIRSF" id="PIRSF020680">
    <property type="entry name" value="PhnH"/>
    <property type="match status" value="1"/>
</dbReference>
<reference evidence="1 2" key="1">
    <citation type="submission" date="2014-03" db="EMBL/GenBank/DDBJ databases">
        <title>Draft Genome Sequence of Actibacterium mucosum KCTC 23349, a Marine Alphaproteobacterium with Complex Ionic Requirements Isolated from Mediterranean Seawater at Malvarrosa Beach, Valencia, Spain.</title>
        <authorList>
            <person name="Arahal D.R."/>
            <person name="Shao Z."/>
            <person name="Lai Q."/>
            <person name="Pujalte M.J."/>
        </authorList>
    </citation>
    <scope>NUCLEOTIDE SEQUENCE [LARGE SCALE GENOMIC DNA]</scope>
    <source>
        <strain evidence="1 2">KCTC 23349</strain>
    </source>
</reference>
<sequence>MQETSLTGGFTDAPIDAAHAFRAALTVMAEPGKIAELSGAEPPAPMSVAAGTLLLTLADSETPVFLAPTHDNQDIRDWITFHTGAPIVSAEKAMFAIGGWSALQPTVRFAIGEPEYPDRSATLIIEMPELSNSGATLRGPGIKDTRQFQLPDTAAFQANQSMFPLGLDFFFCAGSQVAALPRTTLVEGA</sequence>
<dbReference type="AlphaFoldDB" id="A0A037ZLF5"/>
<accession>A0A037ZLF5</accession>
<name>A0A037ZLF5_9RHOB</name>
<dbReference type="Pfam" id="PF05845">
    <property type="entry name" value="PhnH"/>
    <property type="match status" value="1"/>
</dbReference>
<keyword evidence="2" id="KW-1185">Reference proteome</keyword>
<proteinExistence type="predicted"/>
<dbReference type="EMBL" id="JFKE01000004">
    <property type="protein sequence ID" value="KAJ55681.1"/>
    <property type="molecule type" value="Genomic_DNA"/>
</dbReference>